<reference evidence="8 9" key="1">
    <citation type="submission" date="2020-08" db="EMBL/GenBank/DDBJ databases">
        <title>Genomic Encyclopedia of Type Strains, Phase III (KMG-III): the genomes of soil and plant-associated and newly described type strains.</title>
        <authorList>
            <person name="Whitman W."/>
        </authorList>
    </citation>
    <scope>NUCLEOTIDE SEQUENCE [LARGE SCALE GENOMIC DNA]</scope>
    <source>
        <strain evidence="8 9">CECT 8075</strain>
    </source>
</reference>
<gene>
    <name evidence="8" type="ORF">FHS27_004521</name>
</gene>
<dbReference type="AlphaFoldDB" id="A0A7W5H7R8"/>
<feature type="chain" id="PRO_5030776369" evidence="5">
    <location>
        <begin position="26"/>
        <end position="492"/>
    </location>
</feature>
<dbReference type="InterPro" id="IPR032506">
    <property type="entry name" value="SGSH_C"/>
</dbReference>
<dbReference type="PROSITE" id="PS00523">
    <property type="entry name" value="SULFATASE_1"/>
    <property type="match status" value="1"/>
</dbReference>
<dbReference type="EMBL" id="JACHXU010000017">
    <property type="protein sequence ID" value="MBB3208689.1"/>
    <property type="molecule type" value="Genomic_DNA"/>
</dbReference>
<dbReference type="InterPro" id="IPR017850">
    <property type="entry name" value="Alkaline_phosphatase_core_sf"/>
</dbReference>
<comment type="similarity">
    <text evidence="1">Belongs to the sulfatase family.</text>
</comment>
<feature type="signal peptide" evidence="5">
    <location>
        <begin position="1"/>
        <end position="25"/>
    </location>
</feature>
<dbReference type="Gene3D" id="3.40.720.10">
    <property type="entry name" value="Alkaline Phosphatase, subunit A"/>
    <property type="match status" value="1"/>
</dbReference>
<evidence type="ECO:0000259" key="7">
    <source>
        <dbReference type="Pfam" id="PF16347"/>
    </source>
</evidence>
<feature type="domain" description="N-sulphoglucosamine sulphohydrolase C-terminal" evidence="7">
    <location>
        <begin position="423"/>
        <end position="484"/>
    </location>
</feature>
<dbReference type="SUPFAM" id="SSF53649">
    <property type="entry name" value="Alkaline phosphatase-like"/>
    <property type="match status" value="1"/>
</dbReference>
<evidence type="ECO:0000256" key="2">
    <source>
        <dbReference type="ARBA" id="ARBA00022729"/>
    </source>
</evidence>
<proteinExistence type="inferred from homology"/>
<dbReference type="Proteomes" id="UP000536179">
    <property type="component" value="Unassembled WGS sequence"/>
</dbReference>
<keyword evidence="4" id="KW-0325">Glycoprotein</keyword>
<dbReference type="PANTHER" id="PTHR43108">
    <property type="entry name" value="N-ACETYLGLUCOSAMINE-6-SULFATASE FAMILY MEMBER"/>
    <property type="match status" value="1"/>
</dbReference>
<dbReference type="InterPro" id="IPR000917">
    <property type="entry name" value="Sulfatase_N"/>
</dbReference>
<evidence type="ECO:0000313" key="9">
    <source>
        <dbReference type="Proteomes" id="UP000536179"/>
    </source>
</evidence>
<keyword evidence="9" id="KW-1185">Reference proteome</keyword>
<accession>A0A7W5H7R8</accession>
<evidence type="ECO:0000256" key="4">
    <source>
        <dbReference type="ARBA" id="ARBA00023180"/>
    </source>
</evidence>
<evidence type="ECO:0000313" key="8">
    <source>
        <dbReference type="EMBL" id="MBB3208689.1"/>
    </source>
</evidence>
<organism evidence="8 9">
    <name type="scientific">Aporhodopirellula rubra</name>
    <dbReference type="NCBI Taxonomy" id="980271"/>
    <lineage>
        <taxon>Bacteria</taxon>
        <taxon>Pseudomonadati</taxon>
        <taxon>Planctomycetota</taxon>
        <taxon>Planctomycetia</taxon>
        <taxon>Pirellulales</taxon>
        <taxon>Pirellulaceae</taxon>
        <taxon>Aporhodopirellula</taxon>
    </lineage>
</organism>
<feature type="domain" description="Sulfatase N-terminal" evidence="6">
    <location>
        <begin position="28"/>
        <end position="364"/>
    </location>
</feature>
<dbReference type="PANTHER" id="PTHR43108:SF6">
    <property type="entry name" value="N-SULPHOGLUCOSAMINE SULPHOHYDROLASE"/>
    <property type="match status" value="1"/>
</dbReference>
<protein>
    <submittedName>
        <fullName evidence="8">Arylsulfatase A-like enzyme</fullName>
    </submittedName>
</protein>
<evidence type="ECO:0000256" key="5">
    <source>
        <dbReference type="SAM" id="SignalP"/>
    </source>
</evidence>
<evidence type="ECO:0000256" key="3">
    <source>
        <dbReference type="ARBA" id="ARBA00022801"/>
    </source>
</evidence>
<dbReference type="InterPro" id="IPR024607">
    <property type="entry name" value="Sulfatase_CS"/>
</dbReference>
<dbReference type="GO" id="GO:0016787">
    <property type="term" value="F:hydrolase activity"/>
    <property type="evidence" value="ECO:0007669"/>
    <property type="project" value="UniProtKB-KW"/>
</dbReference>
<dbReference type="Pfam" id="PF16347">
    <property type="entry name" value="SGSH_C"/>
    <property type="match status" value="1"/>
</dbReference>
<keyword evidence="3" id="KW-0378">Hydrolase</keyword>
<keyword evidence="2 5" id="KW-0732">Signal</keyword>
<dbReference type="Pfam" id="PF00884">
    <property type="entry name" value="Sulfatase"/>
    <property type="match status" value="1"/>
</dbReference>
<dbReference type="RefSeq" id="WP_246420471.1">
    <property type="nucleotide sequence ID" value="NZ_JACHXU010000017.1"/>
</dbReference>
<sequence length="492" mass="56250">MLSRLTTVSILACALAALLGLSADAKQPNIVFLMTDDQRWDTFGCYGRPEFQTENIDKLAQEGVIFDNAFHAVAICAPSRATMMTGRYFASHQSGFTYPFNVRLTPNDFGNTYPAQLKNAGYRTGFIGKFGIFTTADVELEKYFDYFAVREKRWPNNDTVLQDIYSPDRDPKERTLKKGDALIHFLDTQPIDQPFCISVSFDAVKNDRDRDMYGPHFEIFKDKVFSVPGNWVEGDNEQLPKVVKDNARGVPLHRGRTSTPELYQRLTRRFATQGYTVDQQVGRLIKKLTAMGVLDNTVVIYTSDNGRFHGSHGLYDKALLYDESVKAPLIVFDGRAPKKLRGRRESALISSVDIAPTILSLANVPVPDRMQGSELTRVLNQTQDMSQWRDTVFMENLFLQAMFTARNKPTDQQDQANTRLIAENKSYRSRGIRTERFKYFVYNEHQPPIEELYDLENDPLEQHNLVSNPEFASILTDLRTRTEEFYSDVKNN</sequence>
<comment type="caution">
    <text evidence="8">The sequence shown here is derived from an EMBL/GenBank/DDBJ whole genome shotgun (WGS) entry which is preliminary data.</text>
</comment>
<evidence type="ECO:0000256" key="1">
    <source>
        <dbReference type="ARBA" id="ARBA00008779"/>
    </source>
</evidence>
<evidence type="ECO:0000259" key="6">
    <source>
        <dbReference type="Pfam" id="PF00884"/>
    </source>
</evidence>
<name>A0A7W5H7R8_9BACT</name>